<keyword evidence="2 5" id="KW-0812">Transmembrane</keyword>
<feature type="transmembrane region" description="Helical" evidence="5">
    <location>
        <begin position="168"/>
        <end position="189"/>
    </location>
</feature>
<feature type="transmembrane region" description="Helical" evidence="5">
    <location>
        <begin position="82"/>
        <end position="100"/>
    </location>
</feature>
<keyword evidence="4 5" id="KW-0472">Membrane</keyword>
<feature type="transmembrane region" description="Helical" evidence="5">
    <location>
        <begin position="403"/>
        <end position="426"/>
    </location>
</feature>
<dbReference type="SUPFAM" id="SSF103473">
    <property type="entry name" value="MFS general substrate transporter"/>
    <property type="match status" value="1"/>
</dbReference>
<reference evidence="8" key="1">
    <citation type="journal article" date="2017" name="Med. Chem. Commun.">
        <title>Nonomuraea sp. ATCC 55076 harbours the largest actinomycete chromosome to date and the kistamicin biosynthetic gene cluster.</title>
        <authorList>
            <person name="Nazari B."/>
            <person name="Forneris C.C."/>
            <person name="Gibson M.I."/>
            <person name="Moon K."/>
            <person name="Schramma K.R."/>
            <person name="Seyedsayamdost M.R."/>
        </authorList>
    </citation>
    <scope>NUCLEOTIDE SEQUENCE [LARGE SCALE GENOMIC DNA]</scope>
    <source>
        <strain evidence="8">ATCC 55076</strain>
    </source>
</reference>
<proteinExistence type="predicted"/>
<dbReference type="RefSeq" id="WP_080041921.1">
    <property type="nucleotide sequence ID" value="NZ_CP017717.1"/>
</dbReference>
<dbReference type="PROSITE" id="PS50850">
    <property type="entry name" value="MFS"/>
    <property type="match status" value="1"/>
</dbReference>
<dbReference type="CDD" id="cd17504">
    <property type="entry name" value="MFS_MMR_MDR_like"/>
    <property type="match status" value="1"/>
</dbReference>
<dbReference type="KEGG" id="noa:BKM31_33100"/>
<name>A0A1V0A628_9ACTN</name>
<dbReference type="AlphaFoldDB" id="A0A1V0A628"/>
<feature type="transmembrane region" description="Helical" evidence="5">
    <location>
        <begin position="12"/>
        <end position="30"/>
    </location>
</feature>
<feature type="transmembrane region" description="Helical" evidence="5">
    <location>
        <begin position="370"/>
        <end position="391"/>
    </location>
</feature>
<feature type="transmembrane region" description="Helical" evidence="5">
    <location>
        <begin position="139"/>
        <end position="162"/>
    </location>
</feature>
<evidence type="ECO:0000256" key="2">
    <source>
        <dbReference type="ARBA" id="ARBA00022692"/>
    </source>
</evidence>
<organism evidence="7 8">
    <name type="scientific">[Actinomadura] parvosata subsp. kistnae</name>
    <dbReference type="NCBI Taxonomy" id="1909395"/>
    <lineage>
        <taxon>Bacteria</taxon>
        <taxon>Bacillati</taxon>
        <taxon>Actinomycetota</taxon>
        <taxon>Actinomycetes</taxon>
        <taxon>Streptosporangiales</taxon>
        <taxon>Streptosporangiaceae</taxon>
        <taxon>Nonomuraea</taxon>
    </lineage>
</organism>
<dbReference type="PANTHER" id="PTHR23501:SF197">
    <property type="entry name" value="COMD"/>
    <property type="match status" value="1"/>
</dbReference>
<dbReference type="Pfam" id="PF07690">
    <property type="entry name" value="MFS_1"/>
    <property type="match status" value="2"/>
</dbReference>
<dbReference type="InterPro" id="IPR036259">
    <property type="entry name" value="MFS_trans_sf"/>
</dbReference>
<sequence length="465" mass="46980">MSRTSTAAPPHIGRPAVLALGMLAVATAALESVVTPALPLLQRELALSPAQGALLSITLLITGALFAPVAGKLGDRYGAKRVLIRLMAVVAAGGLLSALAPNLPVLLVGQVLQGAMLGALPLSFILVRKYLPPGESQVAIGLVTGLFMGGGMAGTLIAGPVAEGLSRHWMFALPTLAIVVATLLVNALMPHDPPARAEARIDWPGMLLLSATLLALMAWLAMVPSLISQPFLVGGLAVLVVVLATRWVAVERRAAAPMVDLRMLAVPGMWSSCVITFAVCVGTSVATYLVTQLLAASADGYGFAAGATDIGKYLLPSLVAAAASGPIGGIAARRFGTRAVTVIGIAVMAAALLGLTVLHTEVWHLVVAKALIALAGGVCITALISSTTAAVDQDDTGIATSLVLVTRVIGSAVGVQATGAILTAAVEPASGVPAEWGFVAGFGLAGVVTALSVVVFRIVKKGDKA</sequence>
<evidence type="ECO:0000313" key="7">
    <source>
        <dbReference type="EMBL" id="AQZ65654.1"/>
    </source>
</evidence>
<keyword evidence="3 5" id="KW-1133">Transmembrane helix</keyword>
<feature type="transmembrane region" description="Helical" evidence="5">
    <location>
        <begin position="106"/>
        <end position="127"/>
    </location>
</feature>
<evidence type="ECO:0000256" key="4">
    <source>
        <dbReference type="ARBA" id="ARBA00023136"/>
    </source>
</evidence>
<keyword evidence="8" id="KW-1185">Reference proteome</keyword>
<gene>
    <name evidence="7" type="ORF">BKM31_33100</name>
</gene>
<dbReference type="STRING" id="1909395.BKM31_33100"/>
<dbReference type="GO" id="GO:0005886">
    <property type="term" value="C:plasma membrane"/>
    <property type="evidence" value="ECO:0007669"/>
    <property type="project" value="UniProtKB-SubCell"/>
</dbReference>
<evidence type="ECO:0000256" key="1">
    <source>
        <dbReference type="ARBA" id="ARBA00004651"/>
    </source>
</evidence>
<feature type="transmembrane region" description="Helical" evidence="5">
    <location>
        <begin position="310"/>
        <end position="332"/>
    </location>
</feature>
<protein>
    <recommendedName>
        <fullName evidence="6">Major facilitator superfamily (MFS) profile domain-containing protein</fullName>
    </recommendedName>
</protein>
<feature type="transmembrane region" description="Helical" evidence="5">
    <location>
        <begin position="339"/>
        <end position="358"/>
    </location>
</feature>
<feature type="transmembrane region" description="Helical" evidence="5">
    <location>
        <begin position="227"/>
        <end position="249"/>
    </location>
</feature>
<dbReference type="EMBL" id="CP017717">
    <property type="protein sequence ID" value="AQZ65654.1"/>
    <property type="molecule type" value="Genomic_DNA"/>
</dbReference>
<feature type="transmembrane region" description="Helical" evidence="5">
    <location>
        <begin position="50"/>
        <end position="70"/>
    </location>
</feature>
<evidence type="ECO:0000313" key="8">
    <source>
        <dbReference type="Proteomes" id="UP000190797"/>
    </source>
</evidence>
<dbReference type="Proteomes" id="UP000190797">
    <property type="component" value="Chromosome"/>
</dbReference>
<evidence type="ECO:0000259" key="6">
    <source>
        <dbReference type="PROSITE" id="PS50850"/>
    </source>
</evidence>
<dbReference type="InterPro" id="IPR011701">
    <property type="entry name" value="MFS"/>
</dbReference>
<dbReference type="InterPro" id="IPR020846">
    <property type="entry name" value="MFS_dom"/>
</dbReference>
<accession>A0A1V0A628</accession>
<dbReference type="PANTHER" id="PTHR23501">
    <property type="entry name" value="MAJOR FACILITATOR SUPERFAMILY"/>
    <property type="match status" value="1"/>
</dbReference>
<evidence type="ECO:0000256" key="3">
    <source>
        <dbReference type="ARBA" id="ARBA00022989"/>
    </source>
</evidence>
<feature type="transmembrane region" description="Helical" evidence="5">
    <location>
        <begin position="269"/>
        <end position="290"/>
    </location>
</feature>
<feature type="transmembrane region" description="Helical" evidence="5">
    <location>
        <begin position="201"/>
        <end position="221"/>
    </location>
</feature>
<comment type="subcellular location">
    <subcellularLocation>
        <location evidence="1">Cell membrane</location>
        <topology evidence="1">Multi-pass membrane protein</topology>
    </subcellularLocation>
</comment>
<feature type="domain" description="Major facilitator superfamily (MFS) profile" evidence="6">
    <location>
        <begin position="16"/>
        <end position="464"/>
    </location>
</feature>
<dbReference type="GO" id="GO:0022857">
    <property type="term" value="F:transmembrane transporter activity"/>
    <property type="evidence" value="ECO:0007669"/>
    <property type="project" value="InterPro"/>
</dbReference>
<feature type="transmembrane region" description="Helical" evidence="5">
    <location>
        <begin position="438"/>
        <end position="459"/>
    </location>
</feature>
<dbReference type="OrthoDB" id="4484751at2"/>
<dbReference type="Gene3D" id="1.20.1250.20">
    <property type="entry name" value="MFS general substrate transporter like domains"/>
    <property type="match status" value="1"/>
</dbReference>
<evidence type="ECO:0000256" key="5">
    <source>
        <dbReference type="SAM" id="Phobius"/>
    </source>
</evidence>